<evidence type="ECO:0000256" key="1">
    <source>
        <dbReference type="ARBA" id="ARBA00004429"/>
    </source>
</evidence>
<dbReference type="HOGENOM" id="CLU_035032_2_2_9"/>
<protein>
    <submittedName>
        <fullName evidence="10">Type II secretory pathway, component PulF</fullName>
    </submittedName>
</protein>
<dbReference type="AlphaFoldDB" id="G7W5L8"/>
<feature type="transmembrane region" description="Helical" evidence="8">
    <location>
        <begin position="221"/>
        <end position="239"/>
    </location>
</feature>
<evidence type="ECO:0000256" key="4">
    <source>
        <dbReference type="ARBA" id="ARBA00022519"/>
    </source>
</evidence>
<evidence type="ECO:0000256" key="2">
    <source>
        <dbReference type="ARBA" id="ARBA00005745"/>
    </source>
</evidence>
<evidence type="ECO:0000256" key="5">
    <source>
        <dbReference type="ARBA" id="ARBA00022692"/>
    </source>
</evidence>
<keyword evidence="5 8" id="KW-0812">Transmembrane</keyword>
<feature type="domain" description="Type II secretion system protein GspF" evidence="9">
    <location>
        <begin position="67"/>
        <end position="190"/>
    </location>
</feature>
<dbReference type="KEGG" id="dor:Desor_0990"/>
<evidence type="ECO:0000313" key="11">
    <source>
        <dbReference type="Proteomes" id="UP000006346"/>
    </source>
</evidence>
<evidence type="ECO:0000256" key="7">
    <source>
        <dbReference type="ARBA" id="ARBA00023136"/>
    </source>
</evidence>
<dbReference type="PRINTS" id="PR00812">
    <property type="entry name" value="BCTERIALGSPF"/>
</dbReference>
<dbReference type="OrthoDB" id="9805682at2"/>
<feature type="transmembrane region" description="Helical" evidence="8">
    <location>
        <begin position="373"/>
        <end position="394"/>
    </location>
</feature>
<reference evidence="10 11" key="2">
    <citation type="journal article" date="2012" name="J. Bacteriol.">
        <title>Complete genome sequences of Desulfosporosinus orientis DSM765T, Desulfosporosinus youngiae DSM17734T, Desulfosporosinus meridiei DSM13257T, and Desulfosporosinus acidiphilus DSM22704T.</title>
        <authorList>
            <person name="Pester M."/>
            <person name="Brambilla E."/>
            <person name="Alazard D."/>
            <person name="Rattei T."/>
            <person name="Weinmaier T."/>
            <person name="Han J."/>
            <person name="Lucas S."/>
            <person name="Lapidus A."/>
            <person name="Cheng J.F."/>
            <person name="Goodwin L."/>
            <person name="Pitluck S."/>
            <person name="Peters L."/>
            <person name="Ovchinnikova G."/>
            <person name="Teshima H."/>
            <person name="Detter J.C."/>
            <person name="Han C.S."/>
            <person name="Tapia R."/>
            <person name="Land M.L."/>
            <person name="Hauser L."/>
            <person name="Kyrpides N.C."/>
            <person name="Ivanova N.N."/>
            <person name="Pagani I."/>
            <person name="Huntmann M."/>
            <person name="Wei C.L."/>
            <person name="Davenport K.W."/>
            <person name="Daligault H."/>
            <person name="Chain P.S."/>
            <person name="Chen A."/>
            <person name="Mavromatis K."/>
            <person name="Markowitz V."/>
            <person name="Szeto E."/>
            <person name="Mikhailova N."/>
            <person name="Pati A."/>
            <person name="Wagner M."/>
            <person name="Woyke T."/>
            <person name="Ollivier B."/>
            <person name="Klenk H.P."/>
            <person name="Spring S."/>
            <person name="Loy A."/>
        </authorList>
    </citation>
    <scope>NUCLEOTIDE SEQUENCE [LARGE SCALE GENOMIC DNA]</scope>
    <source>
        <strain evidence="11">ATCC 19365 / DSM 765 / NCIMB 8382 / VKM B-1628</strain>
    </source>
</reference>
<dbReference type="PATRIC" id="fig|768706.3.peg.958"/>
<comment type="subcellular location">
    <subcellularLocation>
        <location evidence="1">Cell inner membrane</location>
        <topology evidence="1">Multi-pass membrane protein</topology>
    </subcellularLocation>
</comment>
<feature type="domain" description="Type II secretion system protein GspF" evidence="9">
    <location>
        <begin position="270"/>
        <end position="392"/>
    </location>
</feature>
<dbReference type="RefSeq" id="WP_014183487.1">
    <property type="nucleotide sequence ID" value="NC_016584.1"/>
</dbReference>
<dbReference type="InterPro" id="IPR042094">
    <property type="entry name" value="T2SS_GspF_sf"/>
</dbReference>
<keyword evidence="4" id="KW-0997">Cell inner membrane</keyword>
<dbReference type="STRING" id="768706.Desor_0990"/>
<dbReference type="Gene3D" id="1.20.81.30">
    <property type="entry name" value="Type II secretion system (T2SS), domain F"/>
    <property type="match status" value="2"/>
</dbReference>
<name>G7W5L8_DESOD</name>
<accession>G7W5L8</accession>
<dbReference type="PANTHER" id="PTHR30012:SF0">
    <property type="entry name" value="TYPE II SECRETION SYSTEM PROTEIN F-RELATED"/>
    <property type="match status" value="1"/>
</dbReference>
<evidence type="ECO:0000256" key="6">
    <source>
        <dbReference type="ARBA" id="ARBA00022989"/>
    </source>
</evidence>
<sequence>MQFRYKVVDDKLSLRTGIVEAIDLESARMFIINNNWQIIMLKEVKKIDSFFHKRFEGRIKAESISSFCSQLAMIIRSGASMIRGLEIMQSQINAPRFKEVVSTLYVEVSRGNSLAQAMRSCQGSLPELLINLVSVGEESGNLDSVLISMAAYYDRENFIRKKMSSAAIYPVILIVVLIGLLILFMNFILPEITGMLAENGQSLPVITQLMVNTTEFIKDNFIFLLLGCIGIVLFFFRLIKIPQYRYVFDSLMLRTPLFGKNIKNVIISRFSRTLALFLHSSIPIISIFDSMESILGNEVPRRAIIKAKERIINGETLNSAFGQEPFFDPLVIQMMAIGEETGRLEELMEEVSDHYDRLVEIGISRMVALVEPAFTVLIGVLAGGMIISIALPIFSMTSGLSR</sequence>
<reference evidence="11" key="1">
    <citation type="submission" date="2011-11" db="EMBL/GenBank/DDBJ databases">
        <title>Complete sequence of Desulfosporosinus orientis DSM 765.</title>
        <authorList>
            <person name="Lucas S."/>
            <person name="Han J."/>
            <person name="Lapidus A."/>
            <person name="Cheng J.-F."/>
            <person name="Goodwin L."/>
            <person name="Pitluck S."/>
            <person name="Peters L."/>
            <person name="Ovchinnikova G."/>
            <person name="Teshima H."/>
            <person name="Detter J.C."/>
            <person name="Han C."/>
            <person name="Tapia R."/>
            <person name="Land M."/>
            <person name="Hauser L."/>
            <person name="Kyrpides N."/>
            <person name="Ivanova N."/>
            <person name="Pagani I."/>
            <person name="Pester M."/>
            <person name="Spring S."/>
            <person name="Ollivier B."/>
            <person name="Rattei T."/>
            <person name="Klenk H.-P."/>
            <person name="Wagner M."/>
            <person name="Loy A."/>
            <person name="Woyke T."/>
        </authorList>
    </citation>
    <scope>NUCLEOTIDE SEQUENCE [LARGE SCALE GENOMIC DNA]</scope>
    <source>
        <strain evidence="11">ATCC 19365 / DSM 765 / NCIMB 8382 / VKM B-1628</strain>
    </source>
</reference>
<evidence type="ECO:0000313" key="10">
    <source>
        <dbReference type="EMBL" id="AET66665.1"/>
    </source>
</evidence>
<gene>
    <name evidence="10" type="ordered locus">Desor_0990</name>
</gene>
<feature type="transmembrane region" description="Helical" evidence="8">
    <location>
        <begin position="167"/>
        <end position="189"/>
    </location>
</feature>
<keyword evidence="6 8" id="KW-1133">Transmembrane helix</keyword>
<dbReference type="InterPro" id="IPR003004">
    <property type="entry name" value="GspF/PilC"/>
</dbReference>
<dbReference type="EMBL" id="CP003108">
    <property type="protein sequence ID" value="AET66665.1"/>
    <property type="molecule type" value="Genomic_DNA"/>
</dbReference>
<keyword evidence="11" id="KW-1185">Reference proteome</keyword>
<proteinExistence type="inferred from homology"/>
<keyword evidence="7 8" id="KW-0472">Membrane</keyword>
<dbReference type="FunFam" id="1.20.81.30:FF:000001">
    <property type="entry name" value="Type II secretion system protein F"/>
    <property type="match status" value="1"/>
</dbReference>
<evidence type="ECO:0000256" key="3">
    <source>
        <dbReference type="ARBA" id="ARBA00022475"/>
    </source>
</evidence>
<keyword evidence="3" id="KW-1003">Cell membrane</keyword>
<dbReference type="PANTHER" id="PTHR30012">
    <property type="entry name" value="GENERAL SECRETION PATHWAY PROTEIN"/>
    <property type="match status" value="1"/>
</dbReference>
<dbReference type="GO" id="GO:0005886">
    <property type="term" value="C:plasma membrane"/>
    <property type="evidence" value="ECO:0007669"/>
    <property type="project" value="UniProtKB-SubCell"/>
</dbReference>
<dbReference type="Proteomes" id="UP000006346">
    <property type="component" value="Chromosome"/>
</dbReference>
<dbReference type="Pfam" id="PF00482">
    <property type="entry name" value="T2SSF"/>
    <property type="match status" value="2"/>
</dbReference>
<organism evidence="10 11">
    <name type="scientific">Desulfosporosinus orientis (strain ATCC 19365 / DSM 765 / NCIMB 8382 / VKM B-1628 / Singapore I)</name>
    <name type="common">Desulfotomaculum orientis</name>
    <dbReference type="NCBI Taxonomy" id="768706"/>
    <lineage>
        <taxon>Bacteria</taxon>
        <taxon>Bacillati</taxon>
        <taxon>Bacillota</taxon>
        <taxon>Clostridia</taxon>
        <taxon>Eubacteriales</taxon>
        <taxon>Desulfitobacteriaceae</taxon>
        <taxon>Desulfosporosinus</taxon>
    </lineage>
</organism>
<dbReference type="eggNOG" id="COG1459">
    <property type="taxonomic scope" value="Bacteria"/>
</dbReference>
<evidence type="ECO:0000256" key="8">
    <source>
        <dbReference type="SAM" id="Phobius"/>
    </source>
</evidence>
<dbReference type="InterPro" id="IPR018076">
    <property type="entry name" value="T2SS_GspF_dom"/>
</dbReference>
<evidence type="ECO:0000259" key="9">
    <source>
        <dbReference type="Pfam" id="PF00482"/>
    </source>
</evidence>
<comment type="similarity">
    <text evidence="2">Belongs to the GSP F family.</text>
</comment>